<dbReference type="Gene3D" id="1.20.1260.10">
    <property type="match status" value="1"/>
</dbReference>
<organism evidence="1">
    <name type="scientific">Myoviridae sp. ctWiL39</name>
    <dbReference type="NCBI Taxonomy" id="2825120"/>
    <lineage>
        <taxon>Viruses</taxon>
        <taxon>Duplodnaviria</taxon>
        <taxon>Heunggongvirae</taxon>
        <taxon>Uroviricota</taxon>
        <taxon>Caudoviricetes</taxon>
    </lineage>
</organism>
<protein>
    <recommendedName>
        <fullName evidence="2">Rubrerythrin diiron-binding domain-containing protein</fullName>
    </recommendedName>
</protein>
<reference evidence="1" key="1">
    <citation type="journal article" date="2021" name="Proc. Natl. Acad. Sci. U.S.A.">
        <title>A Catalog of Tens of Thousands of Viruses from Human Metagenomes Reveals Hidden Associations with Chronic Diseases.</title>
        <authorList>
            <person name="Tisza M.J."/>
            <person name="Buck C.B."/>
        </authorList>
    </citation>
    <scope>NUCLEOTIDE SEQUENCE</scope>
    <source>
        <strain evidence="1">CtWiL39</strain>
    </source>
</reference>
<dbReference type="InterPro" id="IPR009078">
    <property type="entry name" value="Ferritin-like_SF"/>
</dbReference>
<evidence type="ECO:0008006" key="2">
    <source>
        <dbReference type="Google" id="ProtNLM"/>
    </source>
</evidence>
<dbReference type="EMBL" id="BK015531">
    <property type="protein sequence ID" value="DAE11391.1"/>
    <property type="molecule type" value="Genomic_DNA"/>
</dbReference>
<sequence length="99" mass="11489">MKEIRLIVEHIKEEVNDAETYAKLALQYRTTDKELSSAFVTLSTQEINHSEILHDQAVRLIRARGEPAPVSMQAVWDWEHDNYIERVAKVKALLEMAKK</sequence>
<accession>A0A8S5PWJ3</accession>
<evidence type="ECO:0000313" key="1">
    <source>
        <dbReference type="EMBL" id="DAE11391.1"/>
    </source>
</evidence>
<dbReference type="SUPFAM" id="SSF47240">
    <property type="entry name" value="Ferritin-like"/>
    <property type="match status" value="1"/>
</dbReference>
<proteinExistence type="predicted"/>
<name>A0A8S5PWJ3_9CAUD</name>
<dbReference type="InterPro" id="IPR012347">
    <property type="entry name" value="Ferritin-like"/>
</dbReference>